<organism evidence="2 3">
    <name type="scientific">Ficus carica</name>
    <name type="common">Common fig</name>
    <dbReference type="NCBI Taxonomy" id="3494"/>
    <lineage>
        <taxon>Eukaryota</taxon>
        <taxon>Viridiplantae</taxon>
        <taxon>Streptophyta</taxon>
        <taxon>Embryophyta</taxon>
        <taxon>Tracheophyta</taxon>
        <taxon>Spermatophyta</taxon>
        <taxon>Magnoliopsida</taxon>
        <taxon>eudicotyledons</taxon>
        <taxon>Gunneridae</taxon>
        <taxon>Pentapetalae</taxon>
        <taxon>rosids</taxon>
        <taxon>fabids</taxon>
        <taxon>Rosales</taxon>
        <taxon>Moraceae</taxon>
        <taxon>Ficeae</taxon>
        <taxon>Ficus</taxon>
    </lineage>
</organism>
<keyword evidence="3" id="KW-1185">Reference proteome</keyword>
<dbReference type="AlphaFoldDB" id="A0AA88J3C0"/>
<comment type="caution">
    <text evidence="2">The sequence shown here is derived from an EMBL/GenBank/DDBJ whole genome shotgun (WGS) entry which is preliminary data.</text>
</comment>
<sequence>MLGAPRAGTPNSQEGPHQCVWSPPLQVASPSSEEPNSNALDFCIMPAMLLNFLLCPWQSTGDGAEQTEATEGVGTVFGCNARDTLAFVQLFPPRAASCGCNAILGLGCNVPR</sequence>
<feature type="region of interest" description="Disordered" evidence="1">
    <location>
        <begin position="1"/>
        <end position="36"/>
    </location>
</feature>
<evidence type="ECO:0000256" key="1">
    <source>
        <dbReference type="SAM" id="MobiDB-lite"/>
    </source>
</evidence>
<name>A0AA88J3C0_FICCA</name>
<evidence type="ECO:0000313" key="2">
    <source>
        <dbReference type="EMBL" id="GMN61040.1"/>
    </source>
</evidence>
<dbReference type="Proteomes" id="UP001187192">
    <property type="component" value="Unassembled WGS sequence"/>
</dbReference>
<protein>
    <submittedName>
        <fullName evidence="2">Uncharacterized protein</fullName>
    </submittedName>
</protein>
<evidence type="ECO:0000313" key="3">
    <source>
        <dbReference type="Proteomes" id="UP001187192"/>
    </source>
</evidence>
<reference evidence="2" key="1">
    <citation type="submission" date="2023-07" db="EMBL/GenBank/DDBJ databases">
        <title>draft genome sequence of fig (Ficus carica).</title>
        <authorList>
            <person name="Takahashi T."/>
            <person name="Nishimura K."/>
        </authorList>
    </citation>
    <scope>NUCLEOTIDE SEQUENCE</scope>
</reference>
<accession>A0AA88J3C0</accession>
<proteinExistence type="predicted"/>
<dbReference type="EMBL" id="BTGU01000105">
    <property type="protein sequence ID" value="GMN61040.1"/>
    <property type="molecule type" value="Genomic_DNA"/>
</dbReference>
<gene>
    <name evidence="2" type="ORF">TIFTF001_030126</name>
</gene>